<dbReference type="InterPro" id="IPR012682">
    <property type="entry name" value="Tscrpt_reg_Myc_N"/>
</dbReference>
<feature type="domain" description="BHLH" evidence="3">
    <location>
        <begin position="339"/>
        <end position="391"/>
    </location>
</feature>
<dbReference type="SUPFAM" id="SSF47459">
    <property type="entry name" value="HLH, helix-loop-helix DNA-binding domain"/>
    <property type="match status" value="1"/>
</dbReference>
<feature type="compositionally biased region" description="Polar residues" evidence="2">
    <location>
        <begin position="318"/>
        <end position="329"/>
    </location>
</feature>
<comment type="caution">
    <text evidence="4">The sequence shown here is derived from an EMBL/GenBank/DDBJ whole genome shotgun (WGS) entry which is preliminary data.</text>
</comment>
<dbReference type="GO" id="GO:0003677">
    <property type="term" value="F:DNA binding"/>
    <property type="evidence" value="ECO:0007669"/>
    <property type="project" value="UniProtKB-KW"/>
</dbReference>
<dbReference type="AlphaFoldDB" id="A0A401RLE8"/>
<dbReference type="Pfam" id="PF01056">
    <property type="entry name" value="Myc_N"/>
    <property type="match status" value="2"/>
</dbReference>
<accession>A0A401RLE8</accession>
<dbReference type="Pfam" id="PF00010">
    <property type="entry name" value="HLH"/>
    <property type="match status" value="1"/>
</dbReference>
<dbReference type="STRING" id="137246.A0A401RLE8"/>
<dbReference type="InterPro" id="IPR050433">
    <property type="entry name" value="Myc_transcription_factors"/>
</dbReference>
<dbReference type="PRINTS" id="PR00044">
    <property type="entry name" value="LEUZIPPRMYC"/>
</dbReference>
<keyword evidence="5" id="KW-1185">Reference proteome</keyword>
<dbReference type="GO" id="GO:0003700">
    <property type="term" value="F:DNA-binding transcription factor activity"/>
    <property type="evidence" value="ECO:0007669"/>
    <property type="project" value="InterPro"/>
</dbReference>
<feature type="region of interest" description="Disordered" evidence="2">
    <location>
        <begin position="317"/>
        <end position="341"/>
    </location>
</feature>
<reference evidence="4 5" key="1">
    <citation type="journal article" date="2018" name="Nat. Ecol. Evol.">
        <title>Shark genomes provide insights into elasmobranch evolution and the origin of vertebrates.</title>
        <authorList>
            <person name="Hara Y"/>
            <person name="Yamaguchi K"/>
            <person name="Onimaru K"/>
            <person name="Kadota M"/>
            <person name="Koyanagi M"/>
            <person name="Keeley SD"/>
            <person name="Tatsumi K"/>
            <person name="Tanaka K"/>
            <person name="Motone F"/>
            <person name="Kageyama Y"/>
            <person name="Nozu R"/>
            <person name="Adachi N"/>
            <person name="Nishimura O"/>
            <person name="Nakagawa R"/>
            <person name="Tanegashima C"/>
            <person name="Kiyatake I"/>
            <person name="Matsumoto R"/>
            <person name="Murakumo K"/>
            <person name="Nishida K"/>
            <person name="Terakita A"/>
            <person name="Kuratani S"/>
            <person name="Sato K"/>
            <person name="Hyodo S Kuraku.S."/>
        </authorList>
    </citation>
    <scope>NUCLEOTIDE SEQUENCE [LARGE SCALE GENOMIC DNA]</scope>
</reference>
<sequence>MGGESYVVLYWDMEFQEADLILPEAGAYLPQLVAVKRSLASCCHFPFTGHPAACSSLQLCLFTMPQSGSISCDFQIFSSLLEEEDFYQTCEEFLKTVEMLPASPQSPLPKMNICDSLSSLIPSKSDQLELMSEFLLDDETFINQSLICDLEASLKMEQDCMCSNLLASTELDKVGDKLDTFPAMSPLMSEIESHFFQDLCSSDFEAISPFLERPQQNQDDLNSDDESSLSTGSVFSHCTDSEEEIDVVTIEKQRLAERSALKQEMPRPGTRSQTLASIKRCNLEIQQQHNYAAPSPLLSRDLPAPKRAKTDNCLHTAKYSTPNRSSAFSIRSPDAEDEERRRTHNVLERQRRNELKHCLLALRDEVPELSKNDKASKVVILRKATEYVIKLKAEHQKLSTEREKLQKKQQQLRRKVDQMQRISK</sequence>
<dbReference type="OrthoDB" id="5964374at2759"/>
<evidence type="ECO:0000313" key="5">
    <source>
        <dbReference type="Proteomes" id="UP000287033"/>
    </source>
</evidence>
<dbReference type="Proteomes" id="UP000287033">
    <property type="component" value="Unassembled WGS sequence"/>
</dbReference>
<gene>
    <name evidence="4" type="ORF">chiPu_0018118</name>
</gene>
<dbReference type="OMA" id="STYWSSA"/>
<dbReference type="PANTHER" id="PTHR45851">
    <property type="entry name" value="MYC PROTO-ONCOGENE"/>
    <property type="match status" value="1"/>
</dbReference>
<feature type="region of interest" description="Disordered" evidence="2">
    <location>
        <begin position="215"/>
        <end position="234"/>
    </location>
</feature>
<keyword evidence="1" id="KW-0238">DNA-binding</keyword>
<evidence type="ECO:0000259" key="3">
    <source>
        <dbReference type="PROSITE" id="PS50888"/>
    </source>
</evidence>
<feature type="region of interest" description="Disordered" evidence="2">
    <location>
        <begin position="398"/>
        <end position="424"/>
    </location>
</feature>
<dbReference type="InterPro" id="IPR036638">
    <property type="entry name" value="HLH_DNA-bd_sf"/>
</dbReference>
<evidence type="ECO:0000256" key="2">
    <source>
        <dbReference type="SAM" id="MobiDB-lite"/>
    </source>
</evidence>
<dbReference type="SMART" id="SM00353">
    <property type="entry name" value="HLH"/>
    <property type="match status" value="1"/>
</dbReference>
<evidence type="ECO:0000313" key="4">
    <source>
        <dbReference type="EMBL" id="GCC18914.1"/>
    </source>
</evidence>
<dbReference type="Gene3D" id="4.10.280.10">
    <property type="entry name" value="Helix-loop-helix DNA-binding domain"/>
    <property type="match status" value="1"/>
</dbReference>
<evidence type="ECO:0000256" key="1">
    <source>
        <dbReference type="ARBA" id="ARBA00023125"/>
    </source>
</evidence>
<dbReference type="PROSITE" id="PS50888">
    <property type="entry name" value="BHLH"/>
    <property type="match status" value="1"/>
</dbReference>
<dbReference type="InterPro" id="IPR011598">
    <property type="entry name" value="bHLH_dom"/>
</dbReference>
<proteinExistence type="predicted"/>
<protein>
    <recommendedName>
        <fullName evidence="3">BHLH domain-containing protein</fullName>
    </recommendedName>
</protein>
<dbReference type="InterPro" id="IPR002418">
    <property type="entry name" value="Tscrpt_reg_Myc"/>
</dbReference>
<dbReference type="EMBL" id="BEZZ01001475">
    <property type="protein sequence ID" value="GCC18914.1"/>
    <property type="molecule type" value="Genomic_DNA"/>
</dbReference>
<dbReference type="GO" id="GO:0046983">
    <property type="term" value="F:protein dimerization activity"/>
    <property type="evidence" value="ECO:0007669"/>
    <property type="project" value="InterPro"/>
</dbReference>
<dbReference type="FunFam" id="4.10.280.10:FF:000019">
    <property type="entry name" value="Myc proto-oncogene protein"/>
    <property type="match status" value="1"/>
</dbReference>
<organism evidence="4 5">
    <name type="scientific">Chiloscyllium punctatum</name>
    <name type="common">Brownbanded bambooshark</name>
    <name type="synonym">Hemiscyllium punctatum</name>
    <dbReference type="NCBI Taxonomy" id="137246"/>
    <lineage>
        <taxon>Eukaryota</taxon>
        <taxon>Metazoa</taxon>
        <taxon>Chordata</taxon>
        <taxon>Craniata</taxon>
        <taxon>Vertebrata</taxon>
        <taxon>Chondrichthyes</taxon>
        <taxon>Elasmobranchii</taxon>
        <taxon>Galeomorphii</taxon>
        <taxon>Galeoidea</taxon>
        <taxon>Orectolobiformes</taxon>
        <taxon>Hemiscylliidae</taxon>
        <taxon>Chiloscyllium</taxon>
    </lineage>
</organism>
<dbReference type="CDD" id="cd11400">
    <property type="entry name" value="bHLHzip_Myc"/>
    <property type="match status" value="1"/>
</dbReference>
<name>A0A401RLE8_CHIPU</name>